<keyword evidence="8" id="KW-1185">Reference proteome</keyword>
<dbReference type="PANTHER" id="PTHR30483">
    <property type="entry name" value="LEUCINE-SPECIFIC-BINDING PROTEIN"/>
    <property type="match status" value="1"/>
</dbReference>
<keyword evidence="2" id="KW-0813">Transport</keyword>
<evidence type="ECO:0000313" key="7">
    <source>
        <dbReference type="EMBL" id="CAG2144891.1"/>
    </source>
</evidence>
<dbReference type="EMBL" id="CAJPVI010000014">
    <property type="protein sequence ID" value="CAG2144891.1"/>
    <property type="molecule type" value="Genomic_DNA"/>
</dbReference>
<feature type="domain" description="Leucine-binding protein" evidence="6">
    <location>
        <begin position="27"/>
        <end position="373"/>
    </location>
</feature>
<dbReference type="InterPro" id="IPR028082">
    <property type="entry name" value="Peripla_BP_I"/>
</dbReference>
<keyword evidence="4" id="KW-0029">Amino-acid transport</keyword>
<evidence type="ECO:0000256" key="4">
    <source>
        <dbReference type="ARBA" id="ARBA00022970"/>
    </source>
</evidence>
<evidence type="ECO:0000259" key="6">
    <source>
        <dbReference type="Pfam" id="PF13458"/>
    </source>
</evidence>
<proteinExistence type="inferred from homology"/>
<dbReference type="InterPro" id="IPR000709">
    <property type="entry name" value="Leu_Ile_Val-bd"/>
</dbReference>
<accession>A0ABM8TGH6</accession>
<dbReference type="InterPro" id="IPR028081">
    <property type="entry name" value="Leu-bd"/>
</dbReference>
<comment type="similarity">
    <text evidence="1">Belongs to the leucine-binding protein family.</text>
</comment>
<dbReference type="SUPFAM" id="SSF53822">
    <property type="entry name" value="Periplasmic binding protein-like I"/>
    <property type="match status" value="1"/>
</dbReference>
<evidence type="ECO:0000256" key="2">
    <source>
        <dbReference type="ARBA" id="ARBA00022448"/>
    </source>
</evidence>
<dbReference type="Proteomes" id="UP000672657">
    <property type="component" value="Unassembled WGS sequence"/>
</dbReference>
<evidence type="ECO:0000313" key="8">
    <source>
        <dbReference type="Proteomes" id="UP000672657"/>
    </source>
</evidence>
<dbReference type="PANTHER" id="PTHR30483:SF37">
    <property type="entry name" value="ABC TRANSPORTER SUBSTRATE-BINDING PROTEIN"/>
    <property type="match status" value="1"/>
</dbReference>
<organism evidence="7 8">
    <name type="scientific">Cupriavidus numazuensis</name>
    <dbReference type="NCBI Taxonomy" id="221992"/>
    <lineage>
        <taxon>Bacteria</taxon>
        <taxon>Pseudomonadati</taxon>
        <taxon>Pseudomonadota</taxon>
        <taxon>Betaproteobacteria</taxon>
        <taxon>Burkholderiales</taxon>
        <taxon>Burkholderiaceae</taxon>
        <taxon>Cupriavidus</taxon>
    </lineage>
</organism>
<sequence>MRTIMTAALCGLFATAVAAQTPVAGQPIRIAGALDLSGAAADVGKDALAGAQYAVDELNSKGGVQGRKLELVFRDSASNPQKGVSQATALLQEGAAMLLSPQSSAGALAVSKVVAAKMKVPTCVGTSIADDITMKDFNPYVYSVTPTSYMEGRAQAARFAKLPYKRYALLSADYAGGRAGVNRFKEFLKELNPQVEFVVEEYPKFGATDYTASINKILAAKPDYVFSILFGSDLLTFSRQAGSLGFFKQINNRFISLYDFNTLKAMGGSAPIGTEGWQRAPANQFRKGDPEAKAFVDGYKAKTGSYPSDWTVMTYDCVTTWAQAANLAKSTDAASVMRAIESGEFNSPRGKYRFAKYDHQADVPVYFGKVAQDKDLGQPVLAIEDTIAGSVSRPSEAAVQKTRRTE</sequence>
<keyword evidence="3 5" id="KW-0732">Signal</keyword>
<name>A0ABM8TGH6_9BURK</name>
<dbReference type="Pfam" id="PF13458">
    <property type="entry name" value="Peripla_BP_6"/>
    <property type="match status" value="1"/>
</dbReference>
<reference evidence="7 8" key="1">
    <citation type="submission" date="2021-03" db="EMBL/GenBank/DDBJ databases">
        <authorList>
            <person name="Peeters C."/>
        </authorList>
    </citation>
    <scope>NUCLEOTIDE SEQUENCE [LARGE SCALE GENOMIC DNA]</scope>
    <source>
        <strain evidence="7 8">LMG 26411</strain>
    </source>
</reference>
<dbReference type="InterPro" id="IPR051010">
    <property type="entry name" value="BCAA_transport"/>
</dbReference>
<comment type="caution">
    <text evidence="7">The sequence shown here is derived from an EMBL/GenBank/DDBJ whole genome shotgun (WGS) entry which is preliminary data.</text>
</comment>
<evidence type="ECO:0000256" key="3">
    <source>
        <dbReference type="ARBA" id="ARBA00022729"/>
    </source>
</evidence>
<dbReference type="RefSeq" id="WP_211953713.1">
    <property type="nucleotide sequence ID" value="NZ_CAJPVI010000014.1"/>
</dbReference>
<evidence type="ECO:0000256" key="5">
    <source>
        <dbReference type="SAM" id="SignalP"/>
    </source>
</evidence>
<dbReference type="PRINTS" id="PR00337">
    <property type="entry name" value="LEUILEVALBP"/>
</dbReference>
<dbReference type="Gene3D" id="3.40.50.2300">
    <property type="match status" value="2"/>
</dbReference>
<gene>
    <name evidence="7" type="primary">braC_6</name>
    <name evidence="7" type="ORF">LMG26411_02642</name>
</gene>
<protein>
    <submittedName>
        <fullName evidence="7">Leucine-, isoleucine-, valine-, threonine-, and alanine-binding protein</fullName>
    </submittedName>
</protein>
<feature type="chain" id="PRO_5046845345" evidence="5">
    <location>
        <begin position="19"/>
        <end position="406"/>
    </location>
</feature>
<evidence type="ECO:0000256" key="1">
    <source>
        <dbReference type="ARBA" id="ARBA00010062"/>
    </source>
</evidence>
<feature type="signal peptide" evidence="5">
    <location>
        <begin position="1"/>
        <end position="18"/>
    </location>
</feature>
<dbReference type="CDD" id="cd06330">
    <property type="entry name" value="PBP1_As_SBP-like"/>
    <property type="match status" value="1"/>
</dbReference>